<feature type="compositionally biased region" description="Low complexity" evidence="2">
    <location>
        <begin position="313"/>
        <end position="322"/>
    </location>
</feature>
<feature type="domain" description="Calcineurin-like phosphoesterase" evidence="4">
    <location>
        <begin position="29"/>
        <end position="213"/>
    </location>
</feature>
<dbReference type="PANTHER" id="PTHR22953">
    <property type="entry name" value="ACID PHOSPHATASE RELATED"/>
    <property type="match status" value="1"/>
</dbReference>
<dbReference type="RefSeq" id="WP_088919059.1">
    <property type="nucleotide sequence ID" value="NZ_CP018632.1"/>
</dbReference>
<evidence type="ECO:0000256" key="2">
    <source>
        <dbReference type="SAM" id="MobiDB-lite"/>
    </source>
</evidence>
<evidence type="ECO:0000256" key="3">
    <source>
        <dbReference type="SAM" id="SignalP"/>
    </source>
</evidence>
<dbReference type="Gene3D" id="3.60.21.10">
    <property type="match status" value="1"/>
</dbReference>
<evidence type="ECO:0000256" key="1">
    <source>
        <dbReference type="ARBA" id="ARBA00022729"/>
    </source>
</evidence>
<dbReference type="InterPro" id="IPR039331">
    <property type="entry name" value="PAPs-like"/>
</dbReference>
<dbReference type="InterPro" id="IPR029052">
    <property type="entry name" value="Metallo-depent_PP-like"/>
</dbReference>
<dbReference type="KEGG" id="gai:IMCC3135_19360"/>
<sequence>MAIFKFKTAFALLALTSFSLNAPALAATKVAFVGDQGTGGNAQAVLSLVSSEGADLLLLQGDLGYYDNTASDWEANLVNELGANFPVLTVVGNHENHEWPAYQRYIEQRIDRVPGLSCTGSIGVKAACTFNNIEVVQVAPGVREVAGVAPDDNYEQFLRDSLSSSQKPWRICSWHKNQNAMQTGSKSDSTGWGVFDACLDAGAMIAMGHEHAYSRTYLLSNFESQSIVHKNSEMTLEPGKSFAFVSGLGGHDIRSQKRGGDWFASIYTASQGATHGALFCSFEDTTAECYFKAIDGSVPDQFSLTLGVQPQLDSHSVPVPSDSDSDAGPTAATSDIDAGFVFSRTDKQALRWIDRDSSGNMASTWINESCAQKMGGVSRTGNWKTLISIAPNTDGIANPCSASTASNPLSSPLPSISNENGFVFSRTDTTEFRWVSRDSTGGMGNIWINKACADRLGGASQSGDWRALNGLAPGFDAIANPCNEPASTVNSPFTTVDEGYVFSRTDKKENRWIERDANGVWGSIWIDKECADRLGGPTATGDWKTLNQEAPGFDAIRSPC</sequence>
<organism evidence="5 6">
    <name type="scientific">Granulosicoccus antarcticus IMCC3135</name>
    <dbReference type="NCBI Taxonomy" id="1192854"/>
    <lineage>
        <taxon>Bacteria</taxon>
        <taxon>Pseudomonadati</taxon>
        <taxon>Pseudomonadota</taxon>
        <taxon>Gammaproteobacteria</taxon>
        <taxon>Chromatiales</taxon>
        <taxon>Granulosicoccaceae</taxon>
        <taxon>Granulosicoccus</taxon>
    </lineage>
</organism>
<evidence type="ECO:0000313" key="6">
    <source>
        <dbReference type="Proteomes" id="UP000250079"/>
    </source>
</evidence>
<evidence type="ECO:0000259" key="4">
    <source>
        <dbReference type="Pfam" id="PF00149"/>
    </source>
</evidence>
<keyword evidence="6" id="KW-1185">Reference proteome</keyword>
<keyword evidence="1 3" id="KW-0732">Signal</keyword>
<feature type="signal peptide" evidence="3">
    <location>
        <begin position="1"/>
        <end position="26"/>
    </location>
</feature>
<name>A0A2Z2NV97_9GAMM</name>
<feature type="region of interest" description="Disordered" evidence="2">
    <location>
        <begin position="313"/>
        <end position="332"/>
    </location>
</feature>
<dbReference type="GO" id="GO:0003993">
    <property type="term" value="F:acid phosphatase activity"/>
    <property type="evidence" value="ECO:0007669"/>
    <property type="project" value="InterPro"/>
</dbReference>
<dbReference type="InterPro" id="IPR004843">
    <property type="entry name" value="Calcineurin-like_PHP"/>
</dbReference>
<dbReference type="PANTHER" id="PTHR22953:SF153">
    <property type="entry name" value="PURPLE ACID PHOSPHATASE"/>
    <property type="match status" value="1"/>
</dbReference>
<evidence type="ECO:0000313" key="5">
    <source>
        <dbReference type="EMBL" id="ASJ73951.1"/>
    </source>
</evidence>
<dbReference type="OrthoDB" id="9809781at2"/>
<gene>
    <name evidence="5" type="ORF">IMCC3135_19360</name>
</gene>
<dbReference type="Proteomes" id="UP000250079">
    <property type="component" value="Chromosome"/>
</dbReference>
<dbReference type="EMBL" id="CP018632">
    <property type="protein sequence ID" value="ASJ73951.1"/>
    <property type="molecule type" value="Genomic_DNA"/>
</dbReference>
<protein>
    <recommendedName>
        <fullName evidence="4">Calcineurin-like phosphoesterase domain-containing protein</fullName>
    </recommendedName>
</protein>
<accession>A0A2Z2NV97</accession>
<reference evidence="5 6" key="1">
    <citation type="submission" date="2016-12" db="EMBL/GenBank/DDBJ databases">
        <authorList>
            <person name="Song W.-J."/>
            <person name="Kurnit D.M."/>
        </authorList>
    </citation>
    <scope>NUCLEOTIDE SEQUENCE [LARGE SCALE GENOMIC DNA]</scope>
    <source>
        <strain evidence="5 6">IMCC3135</strain>
    </source>
</reference>
<feature type="chain" id="PRO_5016380572" description="Calcineurin-like phosphoesterase domain-containing protein" evidence="3">
    <location>
        <begin position="27"/>
        <end position="560"/>
    </location>
</feature>
<dbReference type="AlphaFoldDB" id="A0A2Z2NV97"/>
<proteinExistence type="predicted"/>
<dbReference type="SUPFAM" id="SSF56300">
    <property type="entry name" value="Metallo-dependent phosphatases"/>
    <property type="match status" value="1"/>
</dbReference>
<dbReference type="Pfam" id="PF00149">
    <property type="entry name" value="Metallophos"/>
    <property type="match status" value="1"/>
</dbReference>